<dbReference type="InterPro" id="IPR002577">
    <property type="entry name" value="HTH_HxlR"/>
</dbReference>
<protein>
    <submittedName>
        <fullName evidence="5">Winged helix-turn-helix transcriptional regulator</fullName>
    </submittedName>
</protein>
<accession>A0A842JDP4</accession>
<evidence type="ECO:0000256" key="1">
    <source>
        <dbReference type="ARBA" id="ARBA00023015"/>
    </source>
</evidence>
<keyword evidence="6" id="KW-1185">Reference proteome</keyword>
<reference evidence="5 6" key="1">
    <citation type="submission" date="2020-08" db="EMBL/GenBank/DDBJ databases">
        <authorList>
            <person name="Liu C."/>
            <person name="Sun Q."/>
        </authorList>
    </citation>
    <scope>NUCLEOTIDE SEQUENCE [LARGE SCALE GENOMIC DNA]</scope>
    <source>
        <strain evidence="5 6">N22</strain>
    </source>
</reference>
<dbReference type="InterPro" id="IPR036390">
    <property type="entry name" value="WH_DNA-bd_sf"/>
</dbReference>
<dbReference type="Pfam" id="PF01638">
    <property type="entry name" value="HxlR"/>
    <property type="match status" value="1"/>
</dbReference>
<evidence type="ECO:0000313" key="5">
    <source>
        <dbReference type="EMBL" id="MBC2890113.1"/>
    </source>
</evidence>
<dbReference type="PANTHER" id="PTHR33204:SF29">
    <property type="entry name" value="TRANSCRIPTIONAL REGULATOR"/>
    <property type="match status" value="1"/>
</dbReference>
<dbReference type="GO" id="GO:0003677">
    <property type="term" value="F:DNA binding"/>
    <property type="evidence" value="ECO:0007669"/>
    <property type="project" value="UniProtKB-KW"/>
</dbReference>
<dbReference type="SUPFAM" id="SSF46785">
    <property type="entry name" value="Winged helix' DNA-binding domain"/>
    <property type="match status" value="1"/>
</dbReference>
<evidence type="ECO:0000256" key="3">
    <source>
        <dbReference type="ARBA" id="ARBA00023163"/>
    </source>
</evidence>
<gene>
    <name evidence="5" type="ORF">H7313_12290</name>
</gene>
<keyword evidence="3" id="KW-0804">Transcription</keyword>
<dbReference type="Proteomes" id="UP000587396">
    <property type="component" value="Unassembled WGS sequence"/>
</dbReference>
<dbReference type="Gene3D" id="1.10.10.10">
    <property type="entry name" value="Winged helix-like DNA-binding domain superfamily/Winged helix DNA-binding domain"/>
    <property type="match status" value="1"/>
</dbReference>
<keyword evidence="2" id="KW-0238">DNA-binding</keyword>
<dbReference type="AlphaFoldDB" id="A0A842JDP4"/>
<dbReference type="EMBL" id="JACMSE010000010">
    <property type="protein sequence ID" value="MBC2890113.1"/>
    <property type="molecule type" value="Genomic_DNA"/>
</dbReference>
<organism evidence="5 6">
    <name type="scientific">Gordonibacter massiliensis</name>
    <name type="common">ex Traore et al. 2017</name>
    <dbReference type="NCBI Taxonomy" id="1841863"/>
    <lineage>
        <taxon>Bacteria</taxon>
        <taxon>Bacillati</taxon>
        <taxon>Actinomycetota</taxon>
        <taxon>Coriobacteriia</taxon>
        <taxon>Eggerthellales</taxon>
        <taxon>Eggerthellaceae</taxon>
        <taxon>Gordonibacter</taxon>
    </lineage>
</organism>
<evidence type="ECO:0000256" key="2">
    <source>
        <dbReference type="ARBA" id="ARBA00023125"/>
    </source>
</evidence>
<dbReference type="PROSITE" id="PS51118">
    <property type="entry name" value="HTH_HXLR"/>
    <property type="match status" value="1"/>
</dbReference>
<comment type="caution">
    <text evidence="5">The sequence shown here is derived from an EMBL/GenBank/DDBJ whole genome shotgun (WGS) entry which is preliminary data.</text>
</comment>
<proteinExistence type="predicted"/>
<sequence length="141" mass="15711">MELSISFTCAATASKRGPSFSYVALPFTWKPPSSSQTNRATCGSRIVCVLSDGPLRYSAVRCEMANVTDAALAGALKELAEQGLVQRIQYEEIPPRVEYRLTEKGRSLLPVLQHICQWSGSFFKEESSLELARCQRCDYRP</sequence>
<keyword evidence="1" id="KW-0805">Transcription regulation</keyword>
<dbReference type="PANTHER" id="PTHR33204">
    <property type="entry name" value="TRANSCRIPTIONAL REGULATOR, MARR FAMILY"/>
    <property type="match status" value="1"/>
</dbReference>
<evidence type="ECO:0000259" key="4">
    <source>
        <dbReference type="PROSITE" id="PS51118"/>
    </source>
</evidence>
<dbReference type="InterPro" id="IPR036388">
    <property type="entry name" value="WH-like_DNA-bd_sf"/>
</dbReference>
<name>A0A842JDP4_9ACTN</name>
<evidence type="ECO:0000313" key="6">
    <source>
        <dbReference type="Proteomes" id="UP000587396"/>
    </source>
</evidence>
<feature type="domain" description="HTH hxlR-type" evidence="4">
    <location>
        <begin position="9"/>
        <end position="127"/>
    </location>
</feature>